<dbReference type="NCBIfam" id="TIGR01654">
    <property type="entry name" value="bact_immun_7tm"/>
    <property type="match status" value="1"/>
</dbReference>
<keyword evidence="1" id="KW-1133">Transmembrane helix</keyword>
<reference evidence="2 3" key="1">
    <citation type="journal article" date="2008" name="Chem. Biol. Interact.">
        <title>Extending the Bacillus cereus group genomics to putative food-borne pathogens of different toxicity.</title>
        <authorList>
            <person name="Lapidus A."/>
            <person name="Goltsman E."/>
            <person name="Auger S."/>
            <person name="Galleron N."/>
            <person name="Segurens B."/>
            <person name="Dossat C."/>
            <person name="Land M.L."/>
            <person name="Broussolle V."/>
            <person name="Brillard J."/>
            <person name="Guinebretiere M.H."/>
            <person name="Sanchis V."/>
            <person name="Nguen-The C."/>
            <person name="Lereclus D."/>
            <person name="Richardson P."/>
            <person name="Wincker P."/>
            <person name="Weissenbach J."/>
            <person name="Ehrlich S.D."/>
            <person name="Sorokin A."/>
        </authorList>
    </citation>
    <scope>NUCLEOTIDE SEQUENCE [LARGE SCALE GENOMIC DNA]</scope>
    <source>
        <strain evidence="3">DSM 22905 / CIP 110041 / 391-98 / NVH 391-98</strain>
    </source>
</reference>
<keyword evidence="1" id="KW-0472">Membrane</keyword>
<dbReference type="KEGG" id="bcy:Bcer98_2166"/>
<feature type="transmembrane region" description="Helical" evidence="1">
    <location>
        <begin position="324"/>
        <end position="348"/>
    </location>
</feature>
<feature type="transmembrane region" description="Helical" evidence="1">
    <location>
        <begin position="282"/>
        <end position="304"/>
    </location>
</feature>
<dbReference type="STRING" id="315749.Bcer98_2166"/>
<proteinExistence type="predicted"/>
<dbReference type="OrthoDB" id="2076832at2"/>
<keyword evidence="1" id="KW-0812">Transmembrane</keyword>
<feature type="transmembrane region" description="Helical" evidence="1">
    <location>
        <begin position="662"/>
        <end position="682"/>
    </location>
</feature>
<name>A7GQL2_BACCN</name>
<dbReference type="GeneID" id="33897444"/>
<evidence type="ECO:0000256" key="1">
    <source>
        <dbReference type="SAM" id="Phobius"/>
    </source>
</evidence>
<accession>A7GQL2</accession>
<dbReference type="InterPro" id="IPR006541">
    <property type="entry name" value="Bacteriocin_ass"/>
</dbReference>
<dbReference type="HOGENOM" id="CLU_386193_0_0_9"/>
<feature type="transmembrane region" description="Helical" evidence="1">
    <location>
        <begin position="248"/>
        <end position="276"/>
    </location>
</feature>
<keyword evidence="3" id="KW-1185">Reference proteome</keyword>
<dbReference type="Pfam" id="PF07242">
    <property type="entry name" value="DUF1430"/>
    <property type="match status" value="1"/>
</dbReference>
<feature type="transmembrane region" description="Helical" evidence="1">
    <location>
        <begin position="618"/>
        <end position="641"/>
    </location>
</feature>
<evidence type="ECO:0000313" key="3">
    <source>
        <dbReference type="Proteomes" id="UP000002300"/>
    </source>
</evidence>
<gene>
    <name evidence="2" type="ordered locus">Bcer98_2166</name>
</gene>
<dbReference type="AlphaFoldDB" id="A7GQL2"/>
<protein>
    <submittedName>
        <fullName evidence="2">Bacteriocin-associated integral membrane protein</fullName>
    </submittedName>
</protein>
<dbReference type="RefSeq" id="WP_012094612.1">
    <property type="nucleotide sequence ID" value="NC_009674.1"/>
</dbReference>
<dbReference type="EMBL" id="CP000764">
    <property type="protein sequence ID" value="ABS22420.1"/>
    <property type="molecule type" value="Genomic_DNA"/>
</dbReference>
<dbReference type="eggNOG" id="COG4652">
    <property type="taxonomic scope" value="Bacteria"/>
</dbReference>
<sequence length="722" mass="85293">MKRFLFLLYIVVFSFSSFIYFDLLSSKQEDSMKKAGKEDSFVVTINENSLKIDSEKFLSLLFKVSDDYNANVFKSVYSEKKSVEYVYFAHDTDSYFENFLLLDGVFPDNKSDEFNISTSKGKGVTGEIFSYKEDNNFSIKPLKMFPKDKSVAGDYIVSLNDNSKIDLFIDRLQRDLGMKINYFSYEYNSVIDTSFWLKIIPIILLYVLSLFMIIYYYFLEYKNSAIRLLNGYGPLDIWKRYFLQIFKLYFLALIISTTVVMIFITMKNSLFSLYWFKIMIDYLFYQFIIGMIVCFIMSLLFIRVGKISISASIKNKKPLKQIQIVNSLVKVIFSVIILYLLFVSYSAFSDSYRYYYKNANEWEQMKSYGVMPTKAPLPSGDDPKAILEMFDKKYKLFKYTNDRGAILARFSDAYRAKQMGMEVEGVSVYEEKTILINNNYLKLNPIYGLDDKLIDIKEDGDRLTVLVPEKYKKDEQELRRYFEEEYYLQKYKVKNTFLKDAGKKLPDKEDIVINIIWIKNNQSYFSFSNDIASDTNNRFYDGIAMILTNANGNEAAWYDTVVGNNGYFIKLLDKEIPYNNIKDQIENLGLQEFYPVLYNAYDRIEGIIQIHVERAYQFLVVLFVALLGYLFISMFTTLNYLEQYKLKHTIKIIHGYSYFKRHKLYLMFTNFVWFVSMLILCILEKFDFIYLVFCILLLENLFIYLLIKKSEQKKMVQVIKEG</sequence>
<dbReference type="Proteomes" id="UP000002300">
    <property type="component" value="Chromosome"/>
</dbReference>
<feature type="transmembrane region" description="Helical" evidence="1">
    <location>
        <begin position="195"/>
        <end position="218"/>
    </location>
</feature>
<feature type="transmembrane region" description="Helical" evidence="1">
    <location>
        <begin position="688"/>
        <end position="707"/>
    </location>
</feature>
<organism evidence="2 3">
    <name type="scientific">Bacillus cytotoxicus (strain DSM 22905 / CIP 110041 / 391-98 / NVH 391-98)</name>
    <dbReference type="NCBI Taxonomy" id="315749"/>
    <lineage>
        <taxon>Bacteria</taxon>
        <taxon>Bacillati</taxon>
        <taxon>Bacillota</taxon>
        <taxon>Bacilli</taxon>
        <taxon>Bacillales</taxon>
        <taxon>Bacillaceae</taxon>
        <taxon>Bacillus</taxon>
        <taxon>Bacillus cereus group</taxon>
    </lineage>
</organism>
<evidence type="ECO:0000313" key="2">
    <source>
        <dbReference type="EMBL" id="ABS22420.1"/>
    </source>
</evidence>